<name>A0A819U1J7_9BILA</name>
<proteinExistence type="predicted"/>
<accession>A0A819U1J7</accession>
<dbReference type="Proteomes" id="UP000663836">
    <property type="component" value="Unassembled WGS sequence"/>
</dbReference>
<feature type="compositionally biased region" description="Polar residues" evidence="1">
    <location>
        <begin position="19"/>
        <end position="33"/>
    </location>
</feature>
<feature type="compositionally biased region" description="Low complexity" evidence="1">
    <location>
        <begin position="34"/>
        <end position="45"/>
    </location>
</feature>
<organism evidence="2 3">
    <name type="scientific">Rotaria sordida</name>
    <dbReference type="NCBI Taxonomy" id="392033"/>
    <lineage>
        <taxon>Eukaryota</taxon>
        <taxon>Metazoa</taxon>
        <taxon>Spiralia</taxon>
        <taxon>Gnathifera</taxon>
        <taxon>Rotifera</taxon>
        <taxon>Eurotatoria</taxon>
        <taxon>Bdelloidea</taxon>
        <taxon>Philodinida</taxon>
        <taxon>Philodinidae</taxon>
        <taxon>Rotaria</taxon>
    </lineage>
</organism>
<gene>
    <name evidence="2" type="ORF">JBS370_LOCUS31089</name>
</gene>
<evidence type="ECO:0000256" key="1">
    <source>
        <dbReference type="SAM" id="MobiDB-lite"/>
    </source>
</evidence>
<feature type="region of interest" description="Disordered" evidence="1">
    <location>
        <begin position="19"/>
        <end position="45"/>
    </location>
</feature>
<feature type="non-terminal residue" evidence="2">
    <location>
        <position position="1"/>
    </location>
</feature>
<sequence>IKNHSSIVVAVQTRAAKLRNQTSNDATGTPKFTSDSLISPSPNNSLNTSIEKNRIILFSIEELIQAQQNDNYAKNILNNIKKYKTYMIKDNLLMRRLNPLSNGQVERYNSTMDAKIAALSHI</sequence>
<evidence type="ECO:0000313" key="2">
    <source>
        <dbReference type="EMBL" id="CAF4088050.1"/>
    </source>
</evidence>
<protein>
    <submittedName>
        <fullName evidence="2">Uncharacterized protein</fullName>
    </submittedName>
</protein>
<dbReference type="AlphaFoldDB" id="A0A819U1J7"/>
<comment type="caution">
    <text evidence="2">The sequence shown here is derived from an EMBL/GenBank/DDBJ whole genome shotgun (WGS) entry which is preliminary data.</text>
</comment>
<evidence type="ECO:0000313" key="3">
    <source>
        <dbReference type="Proteomes" id="UP000663836"/>
    </source>
</evidence>
<dbReference type="EMBL" id="CAJOBD010007489">
    <property type="protein sequence ID" value="CAF4088050.1"/>
    <property type="molecule type" value="Genomic_DNA"/>
</dbReference>
<reference evidence="2" key="1">
    <citation type="submission" date="2021-02" db="EMBL/GenBank/DDBJ databases">
        <authorList>
            <person name="Nowell W R."/>
        </authorList>
    </citation>
    <scope>NUCLEOTIDE SEQUENCE</scope>
</reference>